<accession>A0A0N7MBQ1</accession>
<evidence type="ECO:0000256" key="1">
    <source>
        <dbReference type="SAM" id="Phobius"/>
    </source>
</evidence>
<dbReference type="STRING" id="1715691.TA5113_02188"/>
<dbReference type="OrthoDB" id="1495896at2"/>
<evidence type="ECO:0000313" key="3">
    <source>
        <dbReference type="Proteomes" id="UP000051184"/>
    </source>
</evidence>
<sequence length="153" mass="16903">MTRDRQITGRHVAMIFVSAFAVIIAVNLLLAFSAVKTFPGLEVKNSYIASQTFDDRRQAQHALGWEINASAERGALVLSIRDSSGHPVEAASLHAVVGRATHVKDDFTPEFLYDGQDYVARASLAEGNWNMRMTATAQDGTTFEQRVVLHVER</sequence>
<protein>
    <submittedName>
        <fullName evidence="2">Putative integral membrane protein linked to a cation pump</fullName>
    </submittedName>
</protein>
<proteinExistence type="predicted"/>
<gene>
    <name evidence="2" type="ORF">TA5114_01838</name>
</gene>
<dbReference type="Pfam" id="PF05751">
    <property type="entry name" value="FixH"/>
    <property type="match status" value="1"/>
</dbReference>
<feature type="transmembrane region" description="Helical" evidence="1">
    <location>
        <begin position="12"/>
        <end position="35"/>
    </location>
</feature>
<dbReference type="PIRSF" id="PIRSF011386">
    <property type="entry name" value="FixH"/>
    <property type="match status" value="1"/>
</dbReference>
<dbReference type="AlphaFoldDB" id="A0A0N7MBQ1"/>
<organism evidence="2 3">
    <name type="scientific">Cognatishimia activa</name>
    <dbReference type="NCBI Taxonomy" id="1715691"/>
    <lineage>
        <taxon>Bacteria</taxon>
        <taxon>Pseudomonadati</taxon>
        <taxon>Pseudomonadota</taxon>
        <taxon>Alphaproteobacteria</taxon>
        <taxon>Rhodobacterales</taxon>
        <taxon>Paracoccaceae</taxon>
        <taxon>Cognatishimia</taxon>
    </lineage>
</organism>
<name>A0A0N7MBQ1_9RHOB</name>
<dbReference type="EMBL" id="CYUE01000020">
    <property type="protein sequence ID" value="CUK26032.1"/>
    <property type="molecule type" value="Genomic_DNA"/>
</dbReference>
<keyword evidence="3" id="KW-1185">Reference proteome</keyword>
<keyword evidence="1" id="KW-1133">Transmembrane helix</keyword>
<dbReference type="RefSeq" id="WP_058314981.1">
    <property type="nucleotide sequence ID" value="NZ_CYTO01000020.1"/>
</dbReference>
<keyword evidence="1" id="KW-0812">Transmembrane</keyword>
<reference evidence="3" key="1">
    <citation type="submission" date="2015-09" db="EMBL/GenBank/DDBJ databases">
        <authorList>
            <person name="Rodrigo-Torres Lidia"/>
            <person name="Arahal R.David."/>
        </authorList>
    </citation>
    <scope>NUCLEOTIDE SEQUENCE [LARGE SCALE GENOMIC DNA]</scope>
    <source>
        <strain evidence="3">CECT 5114</strain>
    </source>
</reference>
<dbReference type="InterPro" id="IPR018037">
    <property type="entry name" value="FixH_proteobacterial"/>
</dbReference>
<dbReference type="InterPro" id="IPR008620">
    <property type="entry name" value="FixH"/>
</dbReference>
<keyword evidence="1" id="KW-0472">Membrane</keyword>
<evidence type="ECO:0000313" key="2">
    <source>
        <dbReference type="EMBL" id="CUK26032.1"/>
    </source>
</evidence>
<dbReference type="Proteomes" id="UP000051184">
    <property type="component" value="Unassembled WGS sequence"/>
</dbReference>